<gene>
    <name evidence="1" type="ORF">M5J06_04545</name>
</gene>
<proteinExistence type="predicted"/>
<dbReference type="RefSeq" id="WP_250224085.1">
    <property type="nucleotide sequence ID" value="NZ_JAMFTR010000002.1"/>
</dbReference>
<comment type="caution">
    <text evidence="1">The sequence shown here is derived from an EMBL/GenBank/DDBJ whole genome shotgun (WGS) entry which is preliminary data.</text>
</comment>
<reference evidence="1 2" key="1">
    <citation type="submission" date="2022-05" db="EMBL/GenBank/DDBJ databases">
        <title>Corynebacterium sp. B5-R-101 sp. nov., isolated from human feces.</title>
        <authorList>
            <person name="Shamsuzzaman M."/>
            <person name="Dahal R.H."/>
        </authorList>
    </citation>
    <scope>NUCLEOTIDE SEQUENCE [LARGE SCALE GENOMIC DNA]</scope>
    <source>
        <strain evidence="1 2">B5-R-101</strain>
    </source>
</reference>
<dbReference type="EMBL" id="JAMKFF010000002">
    <property type="protein sequence ID" value="MCL8493403.1"/>
    <property type="molecule type" value="Genomic_DNA"/>
</dbReference>
<protein>
    <submittedName>
        <fullName evidence="1">Uncharacterized protein</fullName>
    </submittedName>
</protein>
<name>A0ABT0T8J7_9CORY</name>
<evidence type="ECO:0000313" key="1">
    <source>
        <dbReference type="EMBL" id="MCL8493403.1"/>
    </source>
</evidence>
<organism evidence="1 2">
    <name type="scientific">Corynebacterium intestinale</name>
    <dbReference type="NCBI Taxonomy" id="2943492"/>
    <lineage>
        <taxon>Bacteria</taxon>
        <taxon>Bacillati</taxon>
        <taxon>Actinomycetota</taxon>
        <taxon>Actinomycetes</taxon>
        <taxon>Mycobacteriales</taxon>
        <taxon>Corynebacteriaceae</taxon>
        <taxon>Corynebacterium</taxon>
    </lineage>
</organism>
<sequence length="18" mass="2184">MFKWTPEGAVDIDFIDYH</sequence>
<keyword evidence="2" id="KW-1185">Reference proteome</keyword>
<evidence type="ECO:0000313" key="2">
    <source>
        <dbReference type="Proteomes" id="UP001203579"/>
    </source>
</evidence>
<dbReference type="Proteomes" id="UP001203579">
    <property type="component" value="Unassembled WGS sequence"/>
</dbReference>
<accession>A0ABT0T8J7</accession>